<evidence type="ECO:0000313" key="2">
    <source>
        <dbReference type="Proteomes" id="UP000684084"/>
    </source>
</evidence>
<dbReference type="EMBL" id="CAGKOT010000009">
    <property type="protein sequence ID" value="CAB5354998.1"/>
    <property type="molecule type" value="Genomic_DNA"/>
</dbReference>
<reference evidence="1" key="1">
    <citation type="submission" date="2020-05" db="EMBL/GenBank/DDBJ databases">
        <authorList>
            <person name="Rincon C."/>
            <person name="Sanders R I."/>
            <person name="Robbins C."/>
            <person name="Chaturvedi A."/>
        </authorList>
    </citation>
    <scope>NUCLEOTIDE SEQUENCE</scope>
    <source>
        <strain evidence="1">CHB12</strain>
    </source>
</reference>
<organism evidence="1 2">
    <name type="scientific">Rhizophagus irregularis</name>
    <dbReference type="NCBI Taxonomy" id="588596"/>
    <lineage>
        <taxon>Eukaryota</taxon>
        <taxon>Fungi</taxon>
        <taxon>Fungi incertae sedis</taxon>
        <taxon>Mucoromycota</taxon>
        <taxon>Glomeromycotina</taxon>
        <taxon>Glomeromycetes</taxon>
        <taxon>Glomerales</taxon>
        <taxon>Glomeraceae</taxon>
        <taxon>Rhizophagus</taxon>
    </lineage>
</organism>
<dbReference type="OrthoDB" id="10275163at2759"/>
<sequence>MTYRIKEGHLGSSFESIGSNHHRPPPLVTEQVLREVLHVFFPVTSSIFSSTFLSELSKKKIIFNYLITITKPPEIHMNKLSNFANLSKSSQLSQPCKPLQSSQSS</sequence>
<comment type="caution">
    <text evidence="1">The sequence shown here is derived from an EMBL/GenBank/DDBJ whole genome shotgun (WGS) entry which is preliminary data.</text>
</comment>
<evidence type="ECO:0000313" key="1">
    <source>
        <dbReference type="EMBL" id="CAB5354998.1"/>
    </source>
</evidence>
<dbReference type="Proteomes" id="UP000684084">
    <property type="component" value="Unassembled WGS sequence"/>
</dbReference>
<protein>
    <submittedName>
        <fullName evidence="1">Uncharacterized protein</fullName>
    </submittedName>
</protein>
<proteinExistence type="predicted"/>
<accession>A0A915YZ01</accession>
<gene>
    <name evidence="1" type="ORF">CHRIB12_LOCUS6056</name>
</gene>
<dbReference type="AlphaFoldDB" id="A0A915YZ01"/>
<name>A0A915YZ01_9GLOM</name>